<proteinExistence type="predicted"/>
<protein>
    <recommendedName>
        <fullName evidence="2">Transposase IS4-like domain-containing protein</fullName>
    </recommendedName>
</protein>
<evidence type="ECO:0000313" key="1">
    <source>
        <dbReference type="EMBL" id="KAA6323350.1"/>
    </source>
</evidence>
<gene>
    <name evidence="1" type="ORF">EZS27_027200</name>
</gene>
<sequence>MQVWALDGSSVSLPNTEALIEKYGYPTNQRGDCQAIARVSVIYDVLNNLIINGMLHSYFVSEKTVSFDCIEHQTTDNVLMLFDRGYMSWWLMYRILSKFILLIHLLKN</sequence>
<organism evidence="1">
    <name type="scientific">termite gut metagenome</name>
    <dbReference type="NCBI Taxonomy" id="433724"/>
    <lineage>
        <taxon>unclassified sequences</taxon>
        <taxon>metagenomes</taxon>
        <taxon>organismal metagenomes</taxon>
    </lineage>
</organism>
<dbReference type="AlphaFoldDB" id="A0A5J4QR56"/>
<accession>A0A5J4QR56</accession>
<comment type="caution">
    <text evidence="1">The sequence shown here is derived from an EMBL/GenBank/DDBJ whole genome shotgun (WGS) entry which is preliminary data.</text>
</comment>
<name>A0A5J4QR56_9ZZZZ</name>
<evidence type="ECO:0008006" key="2">
    <source>
        <dbReference type="Google" id="ProtNLM"/>
    </source>
</evidence>
<reference evidence="1" key="1">
    <citation type="submission" date="2019-03" db="EMBL/GenBank/DDBJ databases">
        <title>Single cell metagenomics reveals metabolic interactions within the superorganism composed of flagellate Streblomastix strix and complex community of Bacteroidetes bacteria on its surface.</title>
        <authorList>
            <person name="Treitli S.C."/>
            <person name="Kolisko M."/>
            <person name="Husnik F."/>
            <person name="Keeling P."/>
            <person name="Hampl V."/>
        </authorList>
    </citation>
    <scope>NUCLEOTIDE SEQUENCE</scope>
    <source>
        <strain evidence="1">STM</strain>
    </source>
</reference>
<dbReference type="EMBL" id="SNRY01002826">
    <property type="protein sequence ID" value="KAA6323350.1"/>
    <property type="molecule type" value="Genomic_DNA"/>
</dbReference>